<evidence type="ECO:0000256" key="1">
    <source>
        <dbReference type="SAM" id="MobiDB-lite"/>
    </source>
</evidence>
<protein>
    <submittedName>
        <fullName evidence="2">Uncharacterized protein, contains metal-binding DGC domain</fullName>
    </submittedName>
</protein>
<evidence type="ECO:0000313" key="3">
    <source>
        <dbReference type="Proteomes" id="UP000198215"/>
    </source>
</evidence>
<gene>
    <name evidence="2" type="ORF">GA0070614_0712</name>
</gene>
<sequence>MRGDEAAAPAPIRQRRGARADQPVVYSCSGCSSAAQTANALALGLDRLGEAEMSCIAGLGGDVAPLLRLAHSGRPIVALDGCPLVCVVATLRRHGLAPDAHVVLSEHGVRKRRHADPDGEDVHRLLPLAVEAARSTRRAGGGPADSGATPVAGERHTGPPPP</sequence>
<dbReference type="AlphaFoldDB" id="A0A1C5H244"/>
<dbReference type="InterPro" id="IPR014958">
    <property type="entry name" value="DGC"/>
</dbReference>
<reference evidence="3" key="1">
    <citation type="submission" date="2016-06" db="EMBL/GenBank/DDBJ databases">
        <authorList>
            <person name="Varghese N."/>
            <person name="Submissions Spin"/>
        </authorList>
    </citation>
    <scope>NUCLEOTIDE SEQUENCE [LARGE SCALE GENOMIC DNA]</scope>
    <source>
        <strain evidence="3">DSM 45161</strain>
    </source>
</reference>
<dbReference type="EMBL" id="LT607753">
    <property type="protein sequence ID" value="SCG40115.1"/>
    <property type="molecule type" value="Genomic_DNA"/>
</dbReference>
<keyword evidence="3" id="KW-1185">Reference proteome</keyword>
<dbReference type="Pfam" id="PF08859">
    <property type="entry name" value="DGC"/>
    <property type="match status" value="1"/>
</dbReference>
<dbReference type="Proteomes" id="UP000198215">
    <property type="component" value="Chromosome I"/>
</dbReference>
<feature type="region of interest" description="Disordered" evidence="1">
    <location>
        <begin position="132"/>
        <end position="162"/>
    </location>
</feature>
<name>A0A1C5H244_9ACTN</name>
<dbReference type="RefSeq" id="WP_197701419.1">
    <property type="nucleotide sequence ID" value="NZ_LT607753.1"/>
</dbReference>
<accession>A0A1C5H244</accession>
<proteinExistence type="predicted"/>
<feature type="compositionally biased region" description="Basic and acidic residues" evidence="1">
    <location>
        <begin position="153"/>
        <end position="162"/>
    </location>
</feature>
<evidence type="ECO:0000313" key="2">
    <source>
        <dbReference type="EMBL" id="SCG40115.1"/>
    </source>
</evidence>
<organism evidence="2 3">
    <name type="scientific">Micromonospora coxensis</name>
    <dbReference type="NCBI Taxonomy" id="356852"/>
    <lineage>
        <taxon>Bacteria</taxon>
        <taxon>Bacillati</taxon>
        <taxon>Actinomycetota</taxon>
        <taxon>Actinomycetes</taxon>
        <taxon>Micromonosporales</taxon>
        <taxon>Micromonosporaceae</taxon>
        <taxon>Micromonospora</taxon>
    </lineage>
</organism>